<proteinExistence type="predicted"/>
<dbReference type="Pfam" id="PF04572">
    <property type="entry name" value="Gb3_synth"/>
    <property type="match status" value="1"/>
</dbReference>
<dbReference type="Pfam" id="PF02214">
    <property type="entry name" value="BTB_2"/>
    <property type="match status" value="1"/>
</dbReference>
<dbReference type="CDD" id="cd18316">
    <property type="entry name" value="BTB_POZ_KCTD-like"/>
    <property type="match status" value="1"/>
</dbReference>
<dbReference type="Pfam" id="PF25279">
    <property type="entry name" value="Beta_prop_At2g24240"/>
    <property type="match status" value="1"/>
</dbReference>
<evidence type="ECO:0000259" key="4">
    <source>
        <dbReference type="Pfam" id="PF04572"/>
    </source>
</evidence>
<evidence type="ECO:0000313" key="6">
    <source>
        <dbReference type="EMBL" id="CAH2054446.1"/>
    </source>
</evidence>
<dbReference type="SUPFAM" id="SSF50969">
    <property type="entry name" value="YVTN repeat-like/Quinoprotein amine dehydrogenase"/>
    <property type="match status" value="1"/>
</dbReference>
<keyword evidence="2" id="KW-0472">Membrane</keyword>
<dbReference type="GO" id="GO:0051260">
    <property type="term" value="P:protein homooligomerization"/>
    <property type="evidence" value="ECO:0007669"/>
    <property type="project" value="InterPro"/>
</dbReference>
<dbReference type="AlphaFoldDB" id="A0AAU9S3I8"/>
<feature type="domain" description="Potassium channel tetramerisation-type BTB" evidence="3">
    <location>
        <begin position="355"/>
        <end position="433"/>
    </location>
</feature>
<evidence type="ECO:0000313" key="7">
    <source>
        <dbReference type="Proteomes" id="UP000836841"/>
    </source>
</evidence>
<dbReference type="InterPro" id="IPR057441">
    <property type="entry name" value="Beta_prop_At2g24240"/>
</dbReference>
<evidence type="ECO:0000259" key="5">
    <source>
        <dbReference type="Pfam" id="PF25279"/>
    </source>
</evidence>
<gene>
    <name evidence="6" type="ORF">TAV2_LOCUS9705</name>
</gene>
<keyword evidence="2" id="KW-0812">Transmembrane</keyword>
<dbReference type="Proteomes" id="UP000836841">
    <property type="component" value="Chromosome 3"/>
</dbReference>
<feature type="non-terminal residue" evidence="6">
    <location>
        <position position="801"/>
    </location>
</feature>
<keyword evidence="2" id="KW-1133">Transmembrane helix</keyword>
<dbReference type="SUPFAM" id="SSF54695">
    <property type="entry name" value="POZ domain"/>
    <property type="match status" value="1"/>
</dbReference>
<dbReference type="InterPro" id="IPR029044">
    <property type="entry name" value="Nucleotide-diphossugar_trans"/>
</dbReference>
<feature type="domain" description="Alpha 1,4-glycosyltransferase" evidence="4">
    <location>
        <begin position="274"/>
        <end position="351"/>
    </location>
</feature>
<organism evidence="6 7">
    <name type="scientific">Thlaspi arvense</name>
    <name type="common">Field penny-cress</name>
    <dbReference type="NCBI Taxonomy" id="13288"/>
    <lineage>
        <taxon>Eukaryota</taxon>
        <taxon>Viridiplantae</taxon>
        <taxon>Streptophyta</taxon>
        <taxon>Embryophyta</taxon>
        <taxon>Tracheophyta</taxon>
        <taxon>Spermatophyta</taxon>
        <taxon>Magnoliopsida</taxon>
        <taxon>eudicotyledons</taxon>
        <taxon>Gunneridae</taxon>
        <taxon>Pentapetalae</taxon>
        <taxon>rosids</taxon>
        <taxon>malvids</taxon>
        <taxon>Brassicales</taxon>
        <taxon>Brassicaceae</taxon>
        <taxon>Thlaspideae</taxon>
        <taxon>Thlaspi</taxon>
    </lineage>
</organism>
<feature type="non-terminal residue" evidence="6">
    <location>
        <position position="1"/>
    </location>
</feature>
<reference evidence="6 7" key="1">
    <citation type="submission" date="2022-03" db="EMBL/GenBank/DDBJ databases">
        <authorList>
            <person name="Nunn A."/>
            <person name="Chopra R."/>
            <person name="Nunn A."/>
            <person name="Contreras Garrido A."/>
        </authorList>
    </citation>
    <scope>NUCLEOTIDE SEQUENCE [LARGE SCALE GENOMIC DNA]</scope>
</reference>
<dbReference type="PANTHER" id="PTHR46781:SF6">
    <property type="entry name" value="ALPHA 1,4-GLYCOSYLTRANSFERASE FAMILY PROTEIN"/>
    <property type="match status" value="1"/>
</dbReference>
<evidence type="ECO:0000256" key="2">
    <source>
        <dbReference type="SAM" id="Phobius"/>
    </source>
</evidence>
<dbReference type="InterPro" id="IPR007652">
    <property type="entry name" value="A1-4-GlycosylTfrase_dom"/>
</dbReference>
<comment type="pathway">
    <text evidence="1">Protein modification; protein ubiquitination.</text>
</comment>
<feature type="domain" description="At2g24240-like C-terminal beta-propeller" evidence="5">
    <location>
        <begin position="471"/>
        <end position="790"/>
    </location>
</feature>
<dbReference type="InterPro" id="IPR044789">
    <property type="entry name" value="Put_A1-4-GlycosylTfrase_plant"/>
</dbReference>
<feature type="transmembrane region" description="Helical" evidence="2">
    <location>
        <begin position="82"/>
        <end position="101"/>
    </location>
</feature>
<dbReference type="PANTHER" id="PTHR46781">
    <property type="entry name" value="ALPHA 1,4-GLYCOSYLTRANSFERASE FAMILY PROTEIN"/>
    <property type="match status" value="1"/>
</dbReference>
<sequence>YVDFIVLWRRLKNFSKHDSFNTKRERTLKQIIRKQKTRTSQTHFFAKLLLPITKKKRMNNEIAKKVTAMFDHRRLNRSGSSLFTAFATSVIALIVFTIVIVSNLPVRDFSEVVTIEIKTVVPYLPLRSVKELSEGNNSYSIKQRITVNENNNLQVLEIFGGKGVSEKFQQRATEFLRDDCEVNFMMTWISPAEMFGKREILSVESVFKSHPRGCLMILSSTMDSPQGFRTLRPFLDRGYRVTASFKSLRNVIGAQTLEPVSRKWTRLNNAVLIFDKNHPLLLKCIEEFALTFNGNVWGHNGPYLVSRVARAVEGTDGYNFTIMTPPAFYSVNWVEIEKLFKVPRTEKDSKRVQVKIFETYASTIQSTCPDSLLADLSNPTSHGSVPVFIDRDPEIFSVILNLLRTGRLPANSSGVFSKQELLDEALYYGVESLLRSAMFPPPLLGFDASLVSTIIPATDGVPSAFTATAGDASLWIAHGGQVSVYDWSLSHAGTVRTHLSDITSICRVWDEAAAIGSGSASGLHFYDLSAGRYVGSTHWTDPEDPRIHKARVAAVADSASGVFASFECLHRENSVLQIDKSTLQVVAVIGQQSGSSAKTTVPEKLRWVPTNGLLVGSSVQRGVFGCSGYVRILDPRSRNIVWETSEPGSGRSSRFGDALADVDVDVEDSILFKVCSKSGDLGMADLRKLGEDPWVYTSDENPGAWKADDGGGSGSYSVVHCYRKQVLAGRGGALEVWSRVKENACGDPIRRKNFVDKEEDSKRGMISKIEAGGDRLFVSREYMEGVEVWESSNFSSLISVE</sequence>
<evidence type="ECO:0000259" key="3">
    <source>
        <dbReference type="Pfam" id="PF02214"/>
    </source>
</evidence>
<evidence type="ECO:0000256" key="1">
    <source>
        <dbReference type="ARBA" id="ARBA00004906"/>
    </source>
</evidence>
<dbReference type="InterPro" id="IPR011044">
    <property type="entry name" value="Quino_amine_DH_bsu"/>
</dbReference>
<dbReference type="InterPro" id="IPR003131">
    <property type="entry name" value="T1-type_BTB"/>
</dbReference>
<keyword evidence="7" id="KW-1185">Reference proteome</keyword>
<dbReference type="Gene3D" id="3.90.550.20">
    <property type="match status" value="1"/>
</dbReference>
<dbReference type="EMBL" id="OU466859">
    <property type="protein sequence ID" value="CAH2054446.1"/>
    <property type="molecule type" value="Genomic_DNA"/>
</dbReference>
<name>A0AAU9S3I8_THLAR</name>
<protein>
    <submittedName>
        <fullName evidence="6">Uncharacterized protein</fullName>
    </submittedName>
</protein>
<dbReference type="Gene3D" id="3.30.710.10">
    <property type="entry name" value="Potassium Channel Kv1.1, Chain A"/>
    <property type="match status" value="1"/>
</dbReference>
<dbReference type="InterPro" id="IPR011333">
    <property type="entry name" value="SKP1/BTB/POZ_sf"/>
</dbReference>
<dbReference type="SUPFAM" id="SSF53448">
    <property type="entry name" value="Nucleotide-diphospho-sugar transferases"/>
    <property type="match status" value="1"/>
</dbReference>
<accession>A0AAU9S3I8</accession>